<evidence type="ECO:0000259" key="1">
    <source>
        <dbReference type="Pfam" id="PF01636"/>
    </source>
</evidence>
<dbReference type="Pfam" id="PF01636">
    <property type="entry name" value="APH"/>
    <property type="match status" value="1"/>
</dbReference>
<dbReference type="InterPro" id="IPR011009">
    <property type="entry name" value="Kinase-like_dom_sf"/>
</dbReference>
<feature type="domain" description="Aminoglycoside phosphotransferase" evidence="1">
    <location>
        <begin position="36"/>
        <end position="257"/>
    </location>
</feature>
<dbReference type="Proteomes" id="UP000182827">
    <property type="component" value="Unassembled WGS sequence"/>
</dbReference>
<keyword evidence="2" id="KW-0418">Kinase</keyword>
<dbReference type="InterPro" id="IPR051678">
    <property type="entry name" value="AGP_Transferase"/>
</dbReference>
<evidence type="ECO:0000313" key="3">
    <source>
        <dbReference type="Proteomes" id="UP000182827"/>
    </source>
</evidence>
<dbReference type="Gene3D" id="3.90.1200.10">
    <property type="match status" value="1"/>
</dbReference>
<dbReference type="AlphaFoldDB" id="A0A1I6WFE9"/>
<dbReference type="PANTHER" id="PTHR21310">
    <property type="entry name" value="AMINOGLYCOSIDE PHOSPHOTRANSFERASE-RELATED-RELATED"/>
    <property type="match status" value="1"/>
</dbReference>
<reference evidence="3" key="1">
    <citation type="submission" date="2016-10" db="EMBL/GenBank/DDBJ databases">
        <authorList>
            <person name="Varghese N."/>
            <person name="Submissions S."/>
        </authorList>
    </citation>
    <scope>NUCLEOTIDE SEQUENCE [LARGE SCALE GENOMIC DNA]</scope>
    <source>
        <strain evidence="3">ANC 5076</strain>
    </source>
</reference>
<keyword evidence="3" id="KW-1185">Reference proteome</keyword>
<proteinExistence type="predicted"/>
<evidence type="ECO:0000313" key="2">
    <source>
        <dbReference type="EMBL" id="SFT24719.1"/>
    </source>
</evidence>
<gene>
    <name evidence="2" type="ORF">SAMN05444586_10603</name>
</gene>
<dbReference type="GO" id="GO:0016301">
    <property type="term" value="F:kinase activity"/>
    <property type="evidence" value="ECO:0007669"/>
    <property type="project" value="UniProtKB-KW"/>
</dbReference>
<dbReference type="RefSeq" id="WP_074947881.1">
    <property type="nucleotide sequence ID" value="NZ_FOZU01000060.1"/>
</dbReference>
<organism evidence="2 3">
    <name type="scientific">Acinetobacter bohemicus</name>
    <dbReference type="NCBI Taxonomy" id="1435036"/>
    <lineage>
        <taxon>Bacteria</taxon>
        <taxon>Pseudomonadati</taxon>
        <taxon>Pseudomonadota</taxon>
        <taxon>Gammaproteobacteria</taxon>
        <taxon>Moraxellales</taxon>
        <taxon>Moraxellaceae</taxon>
        <taxon>Acinetobacter</taxon>
    </lineage>
</organism>
<dbReference type="InterPro" id="IPR002575">
    <property type="entry name" value="Aminoglycoside_PTrfase"/>
</dbReference>
<keyword evidence="2" id="KW-0808">Transferase</keyword>
<dbReference type="EMBL" id="FOZU01000060">
    <property type="protein sequence ID" value="SFT24719.1"/>
    <property type="molecule type" value="Genomic_DNA"/>
</dbReference>
<dbReference type="SUPFAM" id="SSF56112">
    <property type="entry name" value="Protein kinase-like (PK-like)"/>
    <property type="match status" value="1"/>
</dbReference>
<dbReference type="PANTHER" id="PTHR21310:SF15">
    <property type="entry name" value="AMINOGLYCOSIDE PHOSPHOTRANSFERASE DOMAIN-CONTAINING PROTEIN"/>
    <property type="match status" value="1"/>
</dbReference>
<sequence>MKILNRKDKIDVPGLIDWLKSKLKINDFRVELFNEQGRVSYTYLVKTDLHFYVVKIKFGDKSYEAEKYFFDNLKLTHLVPEVIAESYDQKKSVAIILFTYLSGVPLFKIDLNNIQNPNLYKELSYFLDKAHNIPIQYSNYGYGAYVESTLVYTNWRDFLEKTHYCKRAMAYLLKEKLFTVDTFLIIDFAIDYTYSFNFIPCILHGDLSLEHIFINSDMHLQGVIDADNSFMGPKEYDFAYLLIYTDINFIESLMDSYSNDLNIKNLLSLSILIGVSKIYRMYLLKTEHRQNYFIDRVNNISSLLRIKINNA</sequence>
<accession>A0A1I6WFE9</accession>
<protein>
    <submittedName>
        <fullName evidence="2">Ser/Thr protein kinase RdoA involved in Cpx stress response, MazF antagonist</fullName>
    </submittedName>
</protein>
<name>A0A1I6WFE9_9GAMM</name>